<name>A0ABD2Y1F7_9GENT</name>
<accession>A0ABD2Y1F7</accession>
<reference evidence="1 2" key="1">
    <citation type="submission" date="2024-11" db="EMBL/GenBank/DDBJ databases">
        <title>A near-complete genome assembly of Cinchona calisaya.</title>
        <authorList>
            <person name="Lian D.C."/>
            <person name="Zhao X.W."/>
            <person name="Wei L."/>
        </authorList>
    </citation>
    <scope>NUCLEOTIDE SEQUENCE [LARGE SCALE GENOMIC DNA]</scope>
    <source>
        <tissue evidence="1">Nenye</tissue>
    </source>
</reference>
<evidence type="ECO:0008006" key="3">
    <source>
        <dbReference type="Google" id="ProtNLM"/>
    </source>
</evidence>
<dbReference type="EMBL" id="JBJUIK010000016">
    <property type="protein sequence ID" value="KAL3500525.1"/>
    <property type="molecule type" value="Genomic_DNA"/>
</dbReference>
<proteinExistence type="predicted"/>
<evidence type="ECO:0000313" key="2">
    <source>
        <dbReference type="Proteomes" id="UP001630127"/>
    </source>
</evidence>
<sequence length="243" mass="27770">MWCGIDYEILDGDNKEEITYCTDEDDRLYEKGIDEEIEAVGWSTFKTAKTNKSKPVRKVIDEGIASGDESDSDYASVLCSFDKEGSSAAKKKFKELNPETDFEDTQFSIGLLFPSKDVLKKAIRMHGVNERRDVKLIKDGNDKLEPNVLTHTNGSNPNMIVFHLLFRVQKEKKLTVSKSQIEDNEIDRIQRIYICFDALKQGFVEGEDRFVVELPTRTCSCRKWQGEETIDHMLFSCPFTAAV</sequence>
<organism evidence="1 2">
    <name type="scientific">Cinchona calisaya</name>
    <dbReference type="NCBI Taxonomy" id="153742"/>
    <lineage>
        <taxon>Eukaryota</taxon>
        <taxon>Viridiplantae</taxon>
        <taxon>Streptophyta</taxon>
        <taxon>Embryophyta</taxon>
        <taxon>Tracheophyta</taxon>
        <taxon>Spermatophyta</taxon>
        <taxon>Magnoliopsida</taxon>
        <taxon>eudicotyledons</taxon>
        <taxon>Gunneridae</taxon>
        <taxon>Pentapetalae</taxon>
        <taxon>asterids</taxon>
        <taxon>lamiids</taxon>
        <taxon>Gentianales</taxon>
        <taxon>Rubiaceae</taxon>
        <taxon>Cinchonoideae</taxon>
        <taxon>Cinchoneae</taxon>
        <taxon>Cinchona</taxon>
    </lineage>
</organism>
<keyword evidence="2" id="KW-1185">Reference proteome</keyword>
<dbReference type="AlphaFoldDB" id="A0ABD2Y1F7"/>
<dbReference type="Proteomes" id="UP001630127">
    <property type="component" value="Unassembled WGS sequence"/>
</dbReference>
<gene>
    <name evidence="1" type="ORF">ACH5RR_039618</name>
</gene>
<comment type="caution">
    <text evidence="1">The sequence shown here is derived from an EMBL/GenBank/DDBJ whole genome shotgun (WGS) entry which is preliminary data.</text>
</comment>
<protein>
    <recommendedName>
        <fullName evidence="3">Reverse transcriptase zinc-binding domain-containing protein</fullName>
    </recommendedName>
</protein>
<evidence type="ECO:0000313" key="1">
    <source>
        <dbReference type="EMBL" id="KAL3500525.1"/>
    </source>
</evidence>